<comment type="caution">
    <text evidence="3">The sequence shown here is derived from an EMBL/GenBank/DDBJ whole genome shotgun (WGS) entry which is preliminary data.</text>
</comment>
<keyword evidence="4" id="KW-1185">Reference proteome</keyword>
<name>A0A4R5TXF2_9MICC</name>
<reference evidence="3 4" key="1">
    <citation type="submission" date="2019-03" db="EMBL/GenBank/DDBJ databases">
        <title>Arthrobacter sp. nov., an bacterium isolated from biocrust in Mu Us Desert.</title>
        <authorList>
            <person name="Lixiong L."/>
        </authorList>
    </citation>
    <scope>NUCLEOTIDE SEQUENCE [LARGE SCALE GENOMIC DNA]</scope>
    <source>
        <strain evidence="3 4">SLN-3</strain>
    </source>
</reference>
<gene>
    <name evidence="3" type="ORF">E2F48_11600</name>
</gene>
<dbReference type="Pfam" id="PF00132">
    <property type="entry name" value="Hexapep"/>
    <property type="match status" value="1"/>
</dbReference>
<dbReference type="PANTHER" id="PTHR43300">
    <property type="entry name" value="ACETYLTRANSFERASE"/>
    <property type="match status" value="1"/>
</dbReference>
<dbReference type="InterPro" id="IPR011004">
    <property type="entry name" value="Trimer_LpxA-like_sf"/>
</dbReference>
<organism evidence="3 4">
    <name type="scientific">Arthrobacter crusticola</name>
    <dbReference type="NCBI Taxonomy" id="2547960"/>
    <lineage>
        <taxon>Bacteria</taxon>
        <taxon>Bacillati</taxon>
        <taxon>Actinomycetota</taxon>
        <taxon>Actinomycetes</taxon>
        <taxon>Micrococcales</taxon>
        <taxon>Micrococcaceae</taxon>
        <taxon>Arthrobacter</taxon>
    </lineage>
</organism>
<dbReference type="CDD" id="cd03349">
    <property type="entry name" value="LbH_XAT"/>
    <property type="match status" value="1"/>
</dbReference>
<proteinExistence type="predicted"/>
<dbReference type="Proteomes" id="UP000295411">
    <property type="component" value="Unassembled WGS sequence"/>
</dbReference>
<protein>
    <submittedName>
        <fullName evidence="3">CatB-related O-acetyltransferase</fullName>
    </submittedName>
</protein>
<evidence type="ECO:0000313" key="3">
    <source>
        <dbReference type="EMBL" id="TDK25857.1"/>
    </source>
</evidence>
<dbReference type="GO" id="GO:0016740">
    <property type="term" value="F:transferase activity"/>
    <property type="evidence" value="ECO:0007669"/>
    <property type="project" value="UniProtKB-KW"/>
</dbReference>
<dbReference type="InterPro" id="IPR001451">
    <property type="entry name" value="Hexapep"/>
</dbReference>
<dbReference type="AlphaFoldDB" id="A0A4R5TXF2"/>
<evidence type="ECO:0000256" key="2">
    <source>
        <dbReference type="ARBA" id="ARBA00022737"/>
    </source>
</evidence>
<evidence type="ECO:0000313" key="4">
    <source>
        <dbReference type="Proteomes" id="UP000295411"/>
    </source>
</evidence>
<dbReference type="RefSeq" id="WP_133404087.1">
    <property type="nucleotide sequence ID" value="NZ_SMTK01000003.1"/>
</dbReference>
<evidence type="ECO:0000256" key="1">
    <source>
        <dbReference type="ARBA" id="ARBA00022679"/>
    </source>
</evidence>
<keyword evidence="1 3" id="KW-0808">Transferase</keyword>
<dbReference type="InterPro" id="IPR018357">
    <property type="entry name" value="Hexapep_transf_CS"/>
</dbReference>
<keyword evidence="2" id="KW-0677">Repeat</keyword>
<dbReference type="SUPFAM" id="SSF51161">
    <property type="entry name" value="Trimeric LpxA-like enzymes"/>
    <property type="match status" value="1"/>
</dbReference>
<dbReference type="PANTHER" id="PTHR43300:SF11">
    <property type="entry name" value="ACETYLTRANSFERASE RV3034C-RELATED"/>
    <property type="match status" value="1"/>
</dbReference>
<dbReference type="EMBL" id="SMTK01000003">
    <property type="protein sequence ID" value="TDK25857.1"/>
    <property type="molecule type" value="Genomic_DNA"/>
</dbReference>
<dbReference type="OrthoDB" id="2643438at2"/>
<dbReference type="PROSITE" id="PS00101">
    <property type="entry name" value="HEXAPEP_TRANSFERASES"/>
    <property type="match status" value="1"/>
</dbReference>
<accession>A0A4R5TXF2</accession>
<dbReference type="Gene3D" id="2.160.10.10">
    <property type="entry name" value="Hexapeptide repeat proteins"/>
    <property type="match status" value="1"/>
</dbReference>
<dbReference type="InterPro" id="IPR050179">
    <property type="entry name" value="Trans_hexapeptide_repeat"/>
</dbReference>
<sequence length="250" mass="27358">MARIIMPVTPVLQKRLLDARIFMTLRGGPIVAKQLTVDSTDVIEQYAGFYGGHALCTMGSFSYSMSWLPPGLKVGRYCSIGKGLDIPWTRHPYEWVTTSNVTYERGGALLSAYLEDNPGGLTSRSIKGFQKPLPVIGNDVWIAQDVTINKGVSIGDGAVIAAGAIVTKDVAPYTIVAGVPAKPLQPRFRPDLAAELQDLRWWDYEPTDFSHLDLTDPDLFVKQFGRMKSELAPFRPSTWTGAELAADLAA</sequence>